<protein>
    <submittedName>
        <fullName evidence="2">Uncharacterized protein</fullName>
    </submittedName>
</protein>
<evidence type="ECO:0000313" key="3">
    <source>
        <dbReference type="Proteomes" id="UP000276834"/>
    </source>
</evidence>
<organism evidence="2 3">
    <name type="scientific">Chloebia gouldiae</name>
    <name type="common">Gouldian finch</name>
    <name type="synonym">Erythrura gouldiae</name>
    <dbReference type="NCBI Taxonomy" id="44316"/>
    <lineage>
        <taxon>Eukaryota</taxon>
        <taxon>Metazoa</taxon>
        <taxon>Chordata</taxon>
        <taxon>Craniata</taxon>
        <taxon>Vertebrata</taxon>
        <taxon>Euteleostomi</taxon>
        <taxon>Archelosauria</taxon>
        <taxon>Archosauria</taxon>
        <taxon>Dinosauria</taxon>
        <taxon>Saurischia</taxon>
        <taxon>Theropoda</taxon>
        <taxon>Coelurosauria</taxon>
        <taxon>Aves</taxon>
        <taxon>Neognathae</taxon>
        <taxon>Neoaves</taxon>
        <taxon>Telluraves</taxon>
        <taxon>Australaves</taxon>
        <taxon>Passeriformes</taxon>
        <taxon>Passeroidea</taxon>
        <taxon>Passeridae</taxon>
        <taxon>Chloebia</taxon>
    </lineage>
</organism>
<sequence length="103" mass="11372">MGKESSWLHFQPPAETKLSGYVTQESSSEWAGASPQCSDPTTSTPPAEPFPNTPSVMEKLISTQNSSKGFKSDDHRTWEDFKTSRQQGGFGKGREWISTSCQL</sequence>
<feature type="compositionally biased region" description="Polar residues" evidence="1">
    <location>
        <begin position="21"/>
        <end position="45"/>
    </location>
</feature>
<dbReference type="Proteomes" id="UP000276834">
    <property type="component" value="Unassembled WGS sequence"/>
</dbReference>
<keyword evidence="3" id="KW-1185">Reference proteome</keyword>
<feature type="region of interest" description="Disordered" evidence="1">
    <location>
        <begin position="84"/>
        <end position="103"/>
    </location>
</feature>
<reference evidence="2 3" key="1">
    <citation type="journal article" date="2018" name="Proc. R. Soc. B">
        <title>A non-coding region near Follistatin controls head colour polymorphism in the Gouldian finch.</title>
        <authorList>
            <person name="Toomey M.B."/>
            <person name="Marques C.I."/>
            <person name="Andrade P."/>
            <person name="Araujo P.M."/>
            <person name="Sabatino S."/>
            <person name="Gazda M.A."/>
            <person name="Afonso S."/>
            <person name="Lopes R.J."/>
            <person name="Corbo J.C."/>
            <person name="Carneiro M."/>
        </authorList>
    </citation>
    <scope>NUCLEOTIDE SEQUENCE [LARGE SCALE GENOMIC DNA]</scope>
    <source>
        <strain evidence="2">Red01</strain>
        <tissue evidence="2">Muscle</tissue>
    </source>
</reference>
<dbReference type="EMBL" id="QUSF01000020">
    <property type="protein sequence ID" value="RLW02010.1"/>
    <property type="molecule type" value="Genomic_DNA"/>
</dbReference>
<name>A0A3L8SH84_CHLGU</name>
<gene>
    <name evidence="2" type="ORF">DV515_00007606</name>
</gene>
<evidence type="ECO:0000313" key="2">
    <source>
        <dbReference type="EMBL" id="RLW02010.1"/>
    </source>
</evidence>
<dbReference type="AlphaFoldDB" id="A0A3L8SH84"/>
<evidence type="ECO:0000256" key="1">
    <source>
        <dbReference type="SAM" id="MobiDB-lite"/>
    </source>
</evidence>
<feature type="region of interest" description="Disordered" evidence="1">
    <location>
        <begin position="1"/>
        <end position="52"/>
    </location>
</feature>
<proteinExistence type="predicted"/>
<accession>A0A3L8SH84</accession>
<comment type="caution">
    <text evidence="2">The sequence shown here is derived from an EMBL/GenBank/DDBJ whole genome shotgun (WGS) entry which is preliminary data.</text>
</comment>